<gene>
    <name evidence="1" type="ORF">CH64_3762</name>
    <name evidence="2" type="ORF">ERS008555_02727</name>
</gene>
<evidence type="ECO:0000313" key="2">
    <source>
        <dbReference type="EMBL" id="CQI92671.1"/>
    </source>
</evidence>
<evidence type="ECO:0000313" key="4">
    <source>
        <dbReference type="Proteomes" id="UP000042054"/>
    </source>
</evidence>
<name>A0A0U1HVF2_YERRO</name>
<reference evidence="1 3" key="1">
    <citation type="journal article" date="2015" name="Genome Announc.">
        <title>Thirty-Two Complete Genome Assemblies of Nine Yersinia Species, Including Y. pestis, Y. pseudotuberculosis, and Y. enterocolitica.</title>
        <authorList>
            <person name="Johnson S.L."/>
            <person name="Daligault H.E."/>
            <person name="Davenport K.W."/>
            <person name="Jaissle J."/>
            <person name="Frey K.G."/>
            <person name="Ladner J.T."/>
            <person name="Broomall S.M."/>
            <person name="Bishop-Lilly K.A."/>
            <person name="Bruce D.C."/>
            <person name="Coyne S.R."/>
            <person name="Gibbons H.S."/>
            <person name="Lo C.C."/>
            <person name="Munk A.C."/>
            <person name="Rosenzweig C.N."/>
            <person name="Koroleva G.I."/>
            <person name="Palacios G.F."/>
            <person name="Redden C.L."/>
            <person name="Xu Y."/>
            <person name="Minogue T.D."/>
            <person name="Chain P.S."/>
        </authorList>
    </citation>
    <scope>NUCLEOTIDE SEQUENCE [LARGE SCALE GENOMIC DNA]</scope>
    <source>
        <strain evidence="1 3">YRA</strain>
    </source>
</reference>
<accession>A0A0U1HVF2</accession>
<proteinExistence type="predicted"/>
<dbReference type="Proteomes" id="UP000031914">
    <property type="component" value="Chromosome"/>
</dbReference>
<reference evidence="2 4" key="2">
    <citation type="submission" date="2015-03" db="EMBL/GenBank/DDBJ databases">
        <authorList>
            <person name="Murphy D."/>
        </authorList>
    </citation>
    <scope>NUCLEOTIDE SEQUENCE [LARGE SCALE GENOMIC DNA]</scope>
    <source>
        <strain evidence="2 4">68/02</strain>
    </source>
</reference>
<evidence type="ECO:0000313" key="1">
    <source>
        <dbReference type="EMBL" id="AJJ09927.1"/>
    </source>
</evidence>
<dbReference type="AlphaFoldDB" id="A0A0U1HVF2"/>
<dbReference type="EMBL" id="CTKE01000013">
    <property type="protein sequence ID" value="CQI92671.1"/>
    <property type="molecule type" value="Genomic_DNA"/>
</dbReference>
<sequence length="54" mass="6283">MTSKVRLKNLLSSIILTLSFESEYWIKILSVGMFAIRMDLLSWLTINVISLVFF</sequence>
<dbReference type="EMBL" id="CP009787">
    <property type="protein sequence ID" value="AJJ09927.1"/>
    <property type="molecule type" value="Genomic_DNA"/>
</dbReference>
<evidence type="ECO:0000313" key="3">
    <source>
        <dbReference type="Proteomes" id="UP000031914"/>
    </source>
</evidence>
<keyword evidence="3" id="KW-1185">Reference proteome</keyword>
<dbReference type="Proteomes" id="UP000042054">
    <property type="component" value="Unassembled WGS sequence"/>
</dbReference>
<protein>
    <submittedName>
        <fullName evidence="2">Uncharacterized protein</fullName>
    </submittedName>
</protein>
<dbReference type="KEGG" id="yro:CH64_3762"/>
<organism evidence="2 4">
    <name type="scientific">Yersinia rohdei</name>
    <dbReference type="NCBI Taxonomy" id="29485"/>
    <lineage>
        <taxon>Bacteria</taxon>
        <taxon>Pseudomonadati</taxon>
        <taxon>Pseudomonadota</taxon>
        <taxon>Gammaproteobacteria</taxon>
        <taxon>Enterobacterales</taxon>
        <taxon>Yersiniaceae</taxon>
        <taxon>Yersinia</taxon>
    </lineage>
</organism>